<evidence type="ECO:0000259" key="2">
    <source>
        <dbReference type="PROSITE" id="PS50112"/>
    </source>
</evidence>
<evidence type="ECO:0000313" key="6">
    <source>
        <dbReference type="Proteomes" id="UP000275461"/>
    </source>
</evidence>
<gene>
    <name evidence="5" type="ORF">DFR31_1539</name>
</gene>
<feature type="domain" description="PAC" evidence="3">
    <location>
        <begin position="224"/>
        <end position="275"/>
    </location>
</feature>
<dbReference type="Pfam" id="PF08448">
    <property type="entry name" value="PAS_4"/>
    <property type="match status" value="1"/>
</dbReference>
<accession>A0A498CAM8</accession>
<dbReference type="InterPro" id="IPR013656">
    <property type="entry name" value="PAS_4"/>
</dbReference>
<dbReference type="InterPro" id="IPR052155">
    <property type="entry name" value="Biofilm_reg_signaling"/>
</dbReference>
<dbReference type="SMART" id="SM00267">
    <property type="entry name" value="GGDEF"/>
    <property type="match status" value="1"/>
</dbReference>
<dbReference type="AlphaFoldDB" id="A0A498CAM8"/>
<comment type="cofactor">
    <cofactor evidence="1">
        <name>Mg(2+)</name>
        <dbReference type="ChEBI" id="CHEBI:18420"/>
    </cofactor>
</comment>
<dbReference type="NCBIfam" id="TIGR00254">
    <property type="entry name" value="GGDEF"/>
    <property type="match status" value="1"/>
</dbReference>
<dbReference type="PROSITE" id="PS50113">
    <property type="entry name" value="PAC"/>
    <property type="match status" value="2"/>
</dbReference>
<dbReference type="GO" id="GO:0003824">
    <property type="term" value="F:catalytic activity"/>
    <property type="evidence" value="ECO:0007669"/>
    <property type="project" value="UniProtKB-ARBA"/>
</dbReference>
<proteinExistence type="predicted"/>
<dbReference type="Gene3D" id="3.30.450.20">
    <property type="entry name" value="PAS domain"/>
    <property type="match status" value="2"/>
</dbReference>
<dbReference type="PANTHER" id="PTHR44757:SF2">
    <property type="entry name" value="BIOFILM ARCHITECTURE MAINTENANCE PROTEIN MBAA"/>
    <property type="match status" value="1"/>
</dbReference>
<dbReference type="CDD" id="cd01949">
    <property type="entry name" value="GGDEF"/>
    <property type="match status" value="1"/>
</dbReference>
<evidence type="ECO:0000313" key="5">
    <source>
        <dbReference type="EMBL" id="RLK51596.1"/>
    </source>
</evidence>
<comment type="caution">
    <text evidence="5">The sequence shown here is derived from an EMBL/GenBank/DDBJ whole genome shotgun (WGS) entry which is preliminary data.</text>
</comment>
<dbReference type="PROSITE" id="PS50887">
    <property type="entry name" value="GGDEF"/>
    <property type="match status" value="1"/>
</dbReference>
<dbReference type="SMART" id="SM00086">
    <property type="entry name" value="PAC"/>
    <property type="match status" value="2"/>
</dbReference>
<evidence type="ECO:0000259" key="4">
    <source>
        <dbReference type="PROSITE" id="PS50887"/>
    </source>
</evidence>
<dbReference type="InterPro" id="IPR000160">
    <property type="entry name" value="GGDEF_dom"/>
</dbReference>
<dbReference type="SUPFAM" id="SSF55073">
    <property type="entry name" value="Nucleotide cyclase"/>
    <property type="match status" value="1"/>
</dbReference>
<keyword evidence="6" id="KW-1185">Reference proteome</keyword>
<dbReference type="SUPFAM" id="SSF55785">
    <property type="entry name" value="PYP-like sensor domain (PAS domain)"/>
    <property type="match status" value="2"/>
</dbReference>
<organism evidence="5 6">
    <name type="scientific">Alkalispirillum mobile</name>
    <dbReference type="NCBI Taxonomy" id="85925"/>
    <lineage>
        <taxon>Bacteria</taxon>
        <taxon>Pseudomonadati</taxon>
        <taxon>Pseudomonadota</taxon>
        <taxon>Gammaproteobacteria</taxon>
        <taxon>Chromatiales</taxon>
        <taxon>Ectothiorhodospiraceae</taxon>
        <taxon>Alkalispirillum</taxon>
    </lineage>
</organism>
<name>A0A498CAM8_9GAMM</name>
<dbReference type="InterPro" id="IPR000014">
    <property type="entry name" value="PAS"/>
</dbReference>
<protein>
    <submittedName>
        <fullName evidence="5">PAS domain S-box-containing protein/diguanylate cyclase (GGDEF)-like protein</fullName>
    </submittedName>
</protein>
<evidence type="ECO:0000259" key="3">
    <source>
        <dbReference type="PROSITE" id="PS50113"/>
    </source>
</evidence>
<dbReference type="OrthoDB" id="9776960at2"/>
<dbReference type="CDD" id="cd00130">
    <property type="entry name" value="PAS"/>
    <property type="match status" value="2"/>
</dbReference>
<dbReference type="InterPro" id="IPR000700">
    <property type="entry name" value="PAS-assoc_C"/>
</dbReference>
<dbReference type="PANTHER" id="PTHR44757">
    <property type="entry name" value="DIGUANYLATE CYCLASE DGCP"/>
    <property type="match status" value="1"/>
</dbReference>
<dbReference type="InterPro" id="IPR043128">
    <property type="entry name" value="Rev_trsase/Diguanyl_cyclase"/>
</dbReference>
<evidence type="ECO:0000256" key="1">
    <source>
        <dbReference type="ARBA" id="ARBA00001946"/>
    </source>
</evidence>
<dbReference type="InterPro" id="IPR001610">
    <property type="entry name" value="PAC"/>
</dbReference>
<reference evidence="5 6" key="1">
    <citation type="submission" date="2018-10" db="EMBL/GenBank/DDBJ databases">
        <title>Genomic Encyclopedia of Type Strains, Phase IV (KMG-IV): sequencing the most valuable type-strain genomes for metagenomic binning, comparative biology and taxonomic classification.</title>
        <authorList>
            <person name="Goeker M."/>
        </authorList>
    </citation>
    <scope>NUCLEOTIDE SEQUENCE [LARGE SCALE GENOMIC DNA]</scope>
    <source>
        <strain evidence="5 6">DSM 12769</strain>
    </source>
</reference>
<dbReference type="EMBL" id="RCDA01000001">
    <property type="protein sequence ID" value="RLK51596.1"/>
    <property type="molecule type" value="Genomic_DNA"/>
</dbReference>
<dbReference type="Proteomes" id="UP000275461">
    <property type="component" value="Unassembled WGS sequence"/>
</dbReference>
<dbReference type="Gene3D" id="3.30.70.270">
    <property type="match status" value="1"/>
</dbReference>
<sequence length="438" mass="48426">MNCKRQPPPGAQHLATDTAGDLRLYQHVFAQNPDGMLIIEGHQFVVCNQAAADLLGYDGAEALLGRTPEALSPICQPDGHSSAKRAREVVARAREHGSQRFEWQHLKANGDPIWVEVRLTTLDRDGPPAILVVWRDISRRKALEAEARAAHASLEAIVDHTPVGLLFLDGERRILHCNPAFLRMTGYREEEVLGRTTAFLYTSHAVYEATGEAVYPVLREGHTSEIEREFVRANGEVITVSLLGRPLDPGALSQGFVWVVQDISERKALQAALEREATFDQLTGALNRRRTEQALSREMERSNRHGTALSVALLDIDHFKAVNDRFGHAVGDEVLSDLVQRCIASLRATDLIGRWGGEEFLLVLPDTGQDSALQLAERLRQRISEGRTSTGQRVTASFGVAVYQPGESLAPLLKRADDALYRAKDRGRNRVEHQPAGG</sequence>
<feature type="domain" description="PAS" evidence="2">
    <location>
        <begin position="150"/>
        <end position="221"/>
    </location>
</feature>
<dbReference type="InterPro" id="IPR029787">
    <property type="entry name" value="Nucleotide_cyclase"/>
</dbReference>
<dbReference type="NCBIfam" id="TIGR00229">
    <property type="entry name" value="sensory_box"/>
    <property type="match status" value="2"/>
</dbReference>
<dbReference type="PROSITE" id="PS50112">
    <property type="entry name" value="PAS"/>
    <property type="match status" value="1"/>
</dbReference>
<dbReference type="RefSeq" id="WP_121441996.1">
    <property type="nucleotide sequence ID" value="NZ_RCDA01000001.1"/>
</dbReference>
<dbReference type="SMART" id="SM00091">
    <property type="entry name" value="PAS"/>
    <property type="match status" value="2"/>
</dbReference>
<dbReference type="FunFam" id="3.30.70.270:FF:000001">
    <property type="entry name" value="Diguanylate cyclase domain protein"/>
    <property type="match status" value="1"/>
</dbReference>
<dbReference type="Pfam" id="PF13426">
    <property type="entry name" value="PAS_9"/>
    <property type="match status" value="1"/>
</dbReference>
<feature type="domain" description="PAC" evidence="3">
    <location>
        <begin position="99"/>
        <end position="149"/>
    </location>
</feature>
<dbReference type="InterPro" id="IPR035965">
    <property type="entry name" value="PAS-like_dom_sf"/>
</dbReference>
<feature type="domain" description="GGDEF" evidence="4">
    <location>
        <begin position="307"/>
        <end position="436"/>
    </location>
</feature>
<dbReference type="Pfam" id="PF00990">
    <property type="entry name" value="GGDEF"/>
    <property type="match status" value="1"/>
</dbReference>